<evidence type="ECO:0000256" key="1">
    <source>
        <dbReference type="SAM" id="MobiDB-lite"/>
    </source>
</evidence>
<dbReference type="Proteomes" id="UP000583929">
    <property type="component" value="Unassembled WGS sequence"/>
</dbReference>
<dbReference type="Pfam" id="PF07816">
    <property type="entry name" value="DUF1645"/>
    <property type="match status" value="1"/>
</dbReference>
<dbReference type="PANTHER" id="PTHR33095:SF101">
    <property type="entry name" value="DUF1645 DOMAIN-CONTAINING PROTEIN"/>
    <property type="match status" value="1"/>
</dbReference>
<reference evidence="4 5" key="1">
    <citation type="journal article" date="2020" name="bioRxiv">
        <title>Sequence and annotation of 42 cannabis genomes reveals extensive copy number variation in cannabinoid synthesis and pathogen resistance genes.</title>
        <authorList>
            <person name="Mckernan K.J."/>
            <person name="Helbert Y."/>
            <person name="Kane L.T."/>
            <person name="Ebling H."/>
            <person name="Zhang L."/>
            <person name="Liu B."/>
            <person name="Eaton Z."/>
            <person name="Mclaughlin S."/>
            <person name="Kingan S."/>
            <person name="Baybayan P."/>
            <person name="Concepcion G."/>
            <person name="Jordan M."/>
            <person name="Riva A."/>
            <person name="Barbazuk W."/>
            <person name="Harkins T."/>
        </authorList>
    </citation>
    <scope>NUCLEOTIDE SEQUENCE [LARGE SCALE GENOMIC DNA]</scope>
    <source>
        <strain evidence="4 5">cv. Jamaican Lion 4</strain>
        <strain evidence="3">Father</strain>
        <strain evidence="2">Mother</strain>
        <tissue evidence="3">Leaf</tissue>
    </source>
</reference>
<dbReference type="AlphaFoldDB" id="A0A7J6HXD0"/>
<dbReference type="EMBL" id="JAATIQ010000020">
    <property type="protein sequence ID" value="KAF4399922.1"/>
    <property type="molecule type" value="Genomic_DNA"/>
</dbReference>
<evidence type="ECO:0000313" key="5">
    <source>
        <dbReference type="Proteomes" id="UP000583929"/>
    </source>
</evidence>
<feature type="region of interest" description="Disordered" evidence="1">
    <location>
        <begin position="136"/>
        <end position="158"/>
    </location>
</feature>
<protein>
    <submittedName>
        <fullName evidence="3">Uncharacterized protein</fullName>
    </submittedName>
</protein>
<accession>A0A7J6HXD0</accession>
<sequence length="294" mass="32242">MQDQSSEQPFCPSFNSYSSDRLVHIAAKVSREFADLGLESSDGGSEHDNRHHNVDDEDFEFVSFSTAGDEVLFNGPIGPVFPVFNRDLLSAYYDDRRRDRLGDGDGDEIPGPPSCSSSEADELDGIPSGTYCVWTPKGAPPTPGRCRKSKSTGSSSKRWSFRELLRRCNSDGKESSFVFLTPSSSSKQKVEEKIGHEKITSVASAVNRDGRSSGSGSSNEKGKISTAVKSKGATLAVGKAVGNNKMIAAHEVFYVRNRELNRNAEKRRSFLPYRQDLVGFFANVNTMGRSFPPF</sequence>
<evidence type="ECO:0000313" key="3">
    <source>
        <dbReference type="EMBL" id="KAF4399922.1"/>
    </source>
</evidence>
<keyword evidence="5" id="KW-1185">Reference proteome</keyword>
<comment type="caution">
    <text evidence="3">The sequence shown here is derived from an EMBL/GenBank/DDBJ whole genome shotgun (WGS) entry which is preliminary data.</text>
</comment>
<organism evidence="3 5">
    <name type="scientific">Cannabis sativa</name>
    <name type="common">Hemp</name>
    <name type="synonym">Marijuana</name>
    <dbReference type="NCBI Taxonomy" id="3483"/>
    <lineage>
        <taxon>Eukaryota</taxon>
        <taxon>Viridiplantae</taxon>
        <taxon>Streptophyta</taxon>
        <taxon>Embryophyta</taxon>
        <taxon>Tracheophyta</taxon>
        <taxon>Spermatophyta</taxon>
        <taxon>Magnoliopsida</taxon>
        <taxon>eudicotyledons</taxon>
        <taxon>Gunneridae</taxon>
        <taxon>Pentapetalae</taxon>
        <taxon>rosids</taxon>
        <taxon>fabids</taxon>
        <taxon>Rosales</taxon>
        <taxon>Cannabaceae</taxon>
        <taxon>Cannabis</taxon>
    </lineage>
</organism>
<dbReference type="PANTHER" id="PTHR33095">
    <property type="entry name" value="OS07G0619500 PROTEIN"/>
    <property type="match status" value="1"/>
</dbReference>
<proteinExistence type="predicted"/>
<feature type="region of interest" description="Disordered" evidence="1">
    <location>
        <begin position="203"/>
        <end position="225"/>
    </location>
</feature>
<evidence type="ECO:0000313" key="4">
    <source>
        <dbReference type="Proteomes" id="UP000525078"/>
    </source>
</evidence>
<name>A0A7J6HXD0_CANSA</name>
<feature type="region of interest" description="Disordered" evidence="1">
    <location>
        <begin position="99"/>
        <end position="121"/>
    </location>
</feature>
<gene>
    <name evidence="2" type="ORF">F8388_021186</name>
    <name evidence="3" type="ORF">G4B88_021136</name>
</gene>
<evidence type="ECO:0000313" key="2">
    <source>
        <dbReference type="EMBL" id="KAF4381558.1"/>
    </source>
</evidence>
<dbReference type="InterPro" id="IPR012442">
    <property type="entry name" value="DUF1645_plant"/>
</dbReference>
<dbReference type="EMBL" id="JAATIP010000060">
    <property type="protein sequence ID" value="KAF4381558.1"/>
    <property type="molecule type" value="Genomic_DNA"/>
</dbReference>
<dbReference type="Proteomes" id="UP000525078">
    <property type="component" value="Unassembled WGS sequence"/>
</dbReference>